<protein>
    <recommendedName>
        <fullName evidence="4">DUF2202 domain-containing protein</fullName>
    </recommendedName>
</protein>
<keyword evidence="1" id="KW-0472">Membrane</keyword>
<evidence type="ECO:0000313" key="2">
    <source>
        <dbReference type="EMBL" id="MCY6371430.1"/>
    </source>
</evidence>
<dbReference type="PROSITE" id="PS51257">
    <property type="entry name" value="PROKAR_LIPOPROTEIN"/>
    <property type="match status" value="1"/>
</dbReference>
<organism evidence="2 3">
    <name type="scientific">Clostridium ganghwense</name>
    <dbReference type="NCBI Taxonomy" id="312089"/>
    <lineage>
        <taxon>Bacteria</taxon>
        <taxon>Bacillati</taxon>
        <taxon>Bacillota</taxon>
        <taxon>Clostridia</taxon>
        <taxon>Eubacteriales</taxon>
        <taxon>Clostridiaceae</taxon>
        <taxon>Clostridium</taxon>
    </lineage>
</organism>
<accession>A0ABT4CQV1</accession>
<feature type="transmembrane region" description="Helical" evidence="1">
    <location>
        <begin position="6"/>
        <end position="25"/>
    </location>
</feature>
<gene>
    <name evidence="2" type="ORF">OXH55_12340</name>
</gene>
<dbReference type="InterPro" id="IPR009078">
    <property type="entry name" value="Ferritin-like_SF"/>
</dbReference>
<dbReference type="EMBL" id="JAPQES010000004">
    <property type="protein sequence ID" value="MCY6371430.1"/>
    <property type="molecule type" value="Genomic_DNA"/>
</dbReference>
<dbReference type="SUPFAM" id="SSF47240">
    <property type="entry name" value="Ferritin-like"/>
    <property type="match status" value="1"/>
</dbReference>
<evidence type="ECO:0008006" key="4">
    <source>
        <dbReference type="Google" id="ProtNLM"/>
    </source>
</evidence>
<keyword evidence="3" id="KW-1185">Reference proteome</keyword>
<comment type="caution">
    <text evidence="2">The sequence shown here is derived from an EMBL/GenBank/DDBJ whole genome shotgun (WGS) entry which is preliminary data.</text>
</comment>
<keyword evidence="1" id="KW-1133">Transmembrane helix</keyword>
<proteinExistence type="predicted"/>
<evidence type="ECO:0000256" key="1">
    <source>
        <dbReference type="SAM" id="Phobius"/>
    </source>
</evidence>
<sequence>MKSKWVTKGIIGILLCTLMLGIIGCQKKMDKEPIGDENAVPTVKTLQKEKWGVTAAKEDENLNVEKMLTYAIENEYLEKAKYEAMIRKFGEIRPFIDLAKAKNINISILKTTFQKYKLSIPKDRSREFLKVPETIEESFEISIADEIENMAMYNRFIRRKGVPQELILILVRLRDASRAHLQSLEVGLKRVKE</sequence>
<name>A0ABT4CQV1_9CLOT</name>
<evidence type="ECO:0000313" key="3">
    <source>
        <dbReference type="Proteomes" id="UP001079657"/>
    </source>
</evidence>
<dbReference type="InterPro" id="IPR012347">
    <property type="entry name" value="Ferritin-like"/>
</dbReference>
<dbReference type="Proteomes" id="UP001079657">
    <property type="component" value="Unassembled WGS sequence"/>
</dbReference>
<dbReference type="Gene3D" id="1.20.1260.10">
    <property type="match status" value="1"/>
</dbReference>
<keyword evidence="1" id="KW-0812">Transmembrane</keyword>
<reference evidence="2" key="1">
    <citation type="submission" date="2022-12" db="EMBL/GenBank/DDBJ databases">
        <authorList>
            <person name="Wang J."/>
        </authorList>
    </citation>
    <scope>NUCLEOTIDE SEQUENCE</scope>
    <source>
        <strain evidence="2">HY-42-06</strain>
    </source>
</reference>
<dbReference type="RefSeq" id="WP_268050293.1">
    <property type="nucleotide sequence ID" value="NZ_JAPQES010000004.1"/>
</dbReference>